<proteinExistence type="predicted"/>
<comment type="caution">
    <text evidence="5">The sequence shown here is derived from an EMBL/GenBank/DDBJ whole genome shotgun (WGS) entry which is preliminary data.</text>
</comment>
<feature type="repeat" description="RCC1" evidence="2">
    <location>
        <begin position="647"/>
        <end position="699"/>
    </location>
</feature>
<dbReference type="Pfam" id="PF00415">
    <property type="entry name" value="RCC1"/>
    <property type="match status" value="6"/>
</dbReference>
<feature type="repeat" description="RCC1" evidence="2">
    <location>
        <begin position="237"/>
        <end position="289"/>
    </location>
</feature>
<feature type="repeat" description="RCC1" evidence="2">
    <location>
        <begin position="338"/>
        <end position="388"/>
    </location>
</feature>
<keyword evidence="6" id="KW-1185">Reference proteome</keyword>
<dbReference type="Gene3D" id="2.130.10.30">
    <property type="entry name" value="Regulator of chromosome condensation 1/beta-lactamase-inhibitor protein II"/>
    <property type="match status" value="4"/>
</dbReference>
<name>A0ABQ7JAK4_9APIC</name>
<feature type="repeat" description="RCC1" evidence="2">
    <location>
        <begin position="47"/>
        <end position="99"/>
    </location>
</feature>
<dbReference type="InterPro" id="IPR051210">
    <property type="entry name" value="Ub_ligase/GEF_domain"/>
</dbReference>
<protein>
    <submittedName>
        <fullName evidence="5">Regulator of chromosome condensation (RCC1) repeat-containing protein</fullName>
    </submittedName>
</protein>
<reference evidence="5 6" key="1">
    <citation type="journal article" date="2020" name="bioRxiv">
        <title>Metabolic contributions of an alphaproteobacterial endosymbiont in the apicomplexan Cardiosporidium cionae.</title>
        <authorList>
            <person name="Hunter E.S."/>
            <person name="Paight C.J."/>
            <person name="Lane C.E."/>
        </authorList>
    </citation>
    <scope>NUCLEOTIDE SEQUENCE [LARGE SCALE GENOMIC DNA]</scope>
    <source>
        <strain evidence="5">ESH_2018</strain>
    </source>
</reference>
<feature type="repeat" description="RCC1" evidence="2">
    <location>
        <begin position="700"/>
        <end position="751"/>
    </location>
</feature>
<dbReference type="Pfam" id="PF25390">
    <property type="entry name" value="WD40_RLD"/>
    <property type="match status" value="1"/>
</dbReference>
<dbReference type="EMBL" id="JADAQX010000252">
    <property type="protein sequence ID" value="KAF8821017.1"/>
    <property type="molecule type" value="Genomic_DNA"/>
</dbReference>
<dbReference type="SUPFAM" id="SSF50985">
    <property type="entry name" value="RCC1/BLIP-II"/>
    <property type="match status" value="3"/>
</dbReference>
<evidence type="ECO:0000313" key="5">
    <source>
        <dbReference type="EMBL" id="KAF8821017.1"/>
    </source>
</evidence>
<feature type="repeat" description="RCC1" evidence="2">
    <location>
        <begin position="820"/>
        <end position="872"/>
    </location>
</feature>
<evidence type="ECO:0000256" key="2">
    <source>
        <dbReference type="PROSITE-ProRule" id="PRU00235"/>
    </source>
</evidence>
<dbReference type="PROSITE" id="PS50012">
    <property type="entry name" value="RCC1_3"/>
    <property type="match status" value="12"/>
</dbReference>
<evidence type="ECO:0000313" key="6">
    <source>
        <dbReference type="Proteomes" id="UP000823046"/>
    </source>
</evidence>
<evidence type="ECO:0000256" key="1">
    <source>
        <dbReference type="ARBA" id="ARBA00022737"/>
    </source>
</evidence>
<dbReference type="PANTHER" id="PTHR22870:SF408">
    <property type="entry name" value="OS09G0560450 PROTEIN"/>
    <property type="match status" value="1"/>
</dbReference>
<dbReference type="Proteomes" id="UP000823046">
    <property type="component" value="Unassembled WGS sequence"/>
</dbReference>
<feature type="coiled-coil region" evidence="3">
    <location>
        <begin position="1560"/>
        <end position="1587"/>
    </location>
</feature>
<evidence type="ECO:0000259" key="4">
    <source>
        <dbReference type="Pfam" id="PF25390"/>
    </source>
</evidence>
<feature type="domain" description="RCC1-like" evidence="4">
    <location>
        <begin position="146"/>
        <end position="478"/>
    </location>
</feature>
<dbReference type="PANTHER" id="PTHR22870">
    <property type="entry name" value="REGULATOR OF CHROMOSOME CONDENSATION"/>
    <property type="match status" value="1"/>
</dbReference>
<dbReference type="PROSITE" id="PS00626">
    <property type="entry name" value="RCC1_2"/>
    <property type="match status" value="3"/>
</dbReference>
<accession>A0ABQ7JAK4</accession>
<feature type="repeat" description="RCC1" evidence="2">
    <location>
        <begin position="389"/>
        <end position="440"/>
    </location>
</feature>
<feature type="repeat" description="RCC1" evidence="2">
    <location>
        <begin position="441"/>
        <end position="531"/>
    </location>
</feature>
<keyword evidence="3" id="KW-0175">Coiled coil</keyword>
<dbReference type="InterPro" id="IPR000408">
    <property type="entry name" value="Reg_chr_condens"/>
</dbReference>
<sequence length="1753" mass="194670">MDKLNSTVSPMSPNATPRVSNQICPVSLGLFHSLATAIPTDTVAGKSCVYGWGRNHHNALGIGIGVRECNFPALLEYFAGKDVYQVSCGTYHSLVLIRYPTSFIMPSTKNADPSSNTISSDTRGLSGGETIFHKNIPPTSKKITPGAVYSFGLGTRGRCGFSKVANDIDVAVNSPTELNVGSLDDLVGAHSLNRPSSAKEEVAWFTAQPTRIRFPSHADVIYVSCGSSHSLALTLNGQLFAWGSGDYGKLGCNSVVDNLRPAAVKFPQANIFIVHCSAGSKHSLACSDGGHVYSWGHGGNGRLGNGNTRDVVMPVLVGNLRAQTIYYVAAGESHSAYGTLFTWGSGSFGKLGLGDEVDAFFPRKVEALKLPLIQVECGAFHTLCLSKLGQIYAWGAGLGLGFIEEGDSSIYSTPHLLQNIGSIILGIAVGPYHSAAVSIHGDLLCWGYGSNNRLGHGDQNNQAKPKFVATLRSRLDVSNICCHPPSLSATLSQFSTVGPSSFEVQPQHVYNAPKVHRISCGKRHSMLLTSAGNVWVWGSNKYGQLGLGNQREMEHNAPMLLDTFTEPIRNIACGSYHSIAAGAHGGAFSWGQNDRGQLGLGMTSISFIPLCISTIQNVLNVFAGDDFSACIAGFTGSNQKLANLNYGELWMWGSAEAGKLGLGEEVSSYAILLPNKVETKFPIWKCALGESHTLAITAKGEMLAWGAGHYGRLGTGKVSNAYTPVAVKFPQELLLRDAAAGSFHSIAVSMQNDIWVWGKADCICHTRDLVLPSLFKDINAEAASLKANKVVASRSQSFVLSEQNEVANLNLAFMQAYYSQLLWAWGDNRFFQLGLGKTETNWVRAPNVVASLPAPANIISAGPQHCICALVNEEIFSWGSSKNGILGIGAQKRSLISYPTRVDPRWVTVEQSLLKIPQLRSEDSPDEVQQELAVEQVQQILFQLTMQNPTLQSTMDWNVIQKLLFQEESENTAEQIEVFEDDLIHLLGHHLNFILDLKKKELEFRTLEDAYHMRLLDTFTLIPHDVPRVYEPFRNIFTSKFTQLEEFIYRDLEDPHVNHLAACLLRALAKRQVLTMHDVHLICSNDHSMFLKAVQLYALAPFNLRKYASTLINIRNSASLVSLLEEMVGSTRIYLSPEQLIEEKGIPKRFLAYTVCFLLKLHYTFFRIAFFDWPALVSSVDSTAREMLRAEFHISLDHLRHFLASAMCSVIANLSLPPMLCIILKNLYESIVSAGLTYDASDYPDETDAHFFMPIVKTLLCAIIVPLFRDSDYFIEKCGYACLPSDGSLQHNLRTVSVFIEMACCNTLNKLSSWFLLKTIADNFFVEVLPSIRHHCSVVDSLDANLVLDIYRTHLDLDESFITIRSDKLAALLNACKIHEARLNLSAHDPVSKLIKNIGDGCIPPVDEKSMHFCKINPLWYTYRANRRYILYEPNLVFCALTGAPVPQFLSPRQQPYQKKGQRLMSLLLRYVPPDKYEPRLVIQECLKKCPLIKGNNWQKLQKELGLIAEYATSLRPPNYELANLVHAAGKSIEDVASKSFSSQDVQRWISEGILERKHHRNYLKNVQVLETKIATLEIEYNRKLQQRVEQIRAALNSCELYSCEDAIREHAKKFGIPLALDSISHLKGQLRIKRNLDIPSKDLSYQSMMNFQVVDWISPRITGNQNQFLSSLRFILSATSAGNWKMEINNPMSNEKIHLLIDSEKLKMMRQSPYEACFTFLSNEEGEPDTPQYAAIRIRGQQMARLLHQMES</sequence>
<evidence type="ECO:0000256" key="3">
    <source>
        <dbReference type="SAM" id="Coils"/>
    </source>
</evidence>
<dbReference type="InterPro" id="IPR009091">
    <property type="entry name" value="RCC1/BLIP-II"/>
</dbReference>
<keyword evidence="1" id="KW-0677">Repeat</keyword>
<feature type="repeat" description="RCC1" evidence="2">
    <location>
        <begin position="290"/>
        <end position="341"/>
    </location>
</feature>
<feature type="repeat" description="RCC1" evidence="2">
    <location>
        <begin position="532"/>
        <end position="584"/>
    </location>
</feature>
<organism evidence="5 6">
    <name type="scientific">Cardiosporidium cionae</name>
    <dbReference type="NCBI Taxonomy" id="476202"/>
    <lineage>
        <taxon>Eukaryota</taxon>
        <taxon>Sar</taxon>
        <taxon>Alveolata</taxon>
        <taxon>Apicomplexa</taxon>
        <taxon>Aconoidasida</taxon>
        <taxon>Nephromycida</taxon>
        <taxon>Cardiosporidium</taxon>
    </lineage>
</organism>
<dbReference type="InterPro" id="IPR058923">
    <property type="entry name" value="RCC1-like_dom"/>
</dbReference>
<dbReference type="PRINTS" id="PR00633">
    <property type="entry name" value="RCCNDNSATION"/>
</dbReference>
<gene>
    <name evidence="5" type="ORF">IE077_002563</name>
</gene>
<feature type="repeat" description="RCC1" evidence="2">
    <location>
        <begin position="146"/>
        <end position="236"/>
    </location>
</feature>
<feature type="repeat" description="RCC1" evidence="2">
    <location>
        <begin position="585"/>
        <end position="634"/>
    </location>
</feature>